<comment type="caution">
    <text evidence="1">The sequence shown here is derived from an EMBL/GenBank/DDBJ whole genome shotgun (WGS) entry which is preliminary data.</text>
</comment>
<accession>A0AAW7HVK4</accession>
<dbReference type="EMBL" id="JAJSRF020000001">
    <property type="protein sequence ID" value="MDM3953213.1"/>
    <property type="molecule type" value="Genomic_DNA"/>
</dbReference>
<dbReference type="GeneID" id="83680989"/>
<proteinExistence type="predicted"/>
<sequence>MSISWACTALRGRMRHGGNLVWDGVLRVTGMGPDQRAESGMSVKINRSGLDKLIKNANELQATKQVKLVDLMNPSFLAAHSKFEDLAALFAASGFKVDSAEDFAAIPDDEWDAFISENTDFDNWLEMQKAAHAEFARSILNKGL</sequence>
<gene>
    <name evidence="1" type="ORF">LU674_012905</name>
</gene>
<dbReference type="AlphaFoldDB" id="A0AAW7HVK4"/>
<name>A0AAW7HVK4_9PSED</name>
<protein>
    <submittedName>
        <fullName evidence="1">Uncharacterized protein</fullName>
    </submittedName>
</protein>
<evidence type="ECO:0000313" key="1">
    <source>
        <dbReference type="EMBL" id="MDM3953213.1"/>
    </source>
</evidence>
<evidence type="ECO:0000313" key="2">
    <source>
        <dbReference type="Proteomes" id="UP001165439"/>
    </source>
</evidence>
<dbReference type="Proteomes" id="UP001165439">
    <property type="component" value="Unassembled WGS sequence"/>
</dbReference>
<dbReference type="RefSeq" id="WP_232856963.1">
    <property type="nucleotide sequence ID" value="NZ_CP128540.1"/>
</dbReference>
<reference evidence="1" key="1">
    <citation type="submission" date="2023-06" db="EMBL/GenBank/DDBJ databases">
        <title>MBL-encoding genomic islands in Pseudomonas spp. in Poland.</title>
        <authorList>
            <person name="Urbanowicz P."/>
            <person name="Izdebski R."/>
            <person name="Biedrzycka M."/>
            <person name="Gniadkowski M."/>
        </authorList>
    </citation>
    <scope>NUCLEOTIDE SEQUENCE</scope>
    <source>
        <strain evidence="1">NMI5768_13</strain>
    </source>
</reference>
<organism evidence="1 2">
    <name type="scientific">Pseudomonas alloputida</name>
    <dbReference type="NCBI Taxonomy" id="1940621"/>
    <lineage>
        <taxon>Bacteria</taxon>
        <taxon>Pseudomonadati</taxon>
        <taxon>Pseudomonadota</taxon>
        <taxon>Gammaproteobacteria</taxon>
        <taxon>Pseudomonadales</taxon>
        <taxon>Pseudomonadaceae</taxon>
        <taxon>Pseudomonas</taxon>
    </lineage>
</organism>